<dbReference type="Proteomes" id="UP000824120">
    <property type="component" value="Chromosome 7"/>
</dbReference>
<evidence type="ECO:0000259" key="1">
    <source>
        <dbReference type="Pfam" id="PF22936"/>
    </source>
</evidence>
<organism evidence="2 3">
    <name type="scientific">Solanum commersonii</name>
    <name type="common">Commerson's wild potato</name>
    <name type="synonym">Commerson's nightshade</name>
    <dbReference type="NCBI Taxonomy" id="4109"/>
    <lineage>
        <taxon>Eukaryota</taxon>
        <taxon>Viridiplantae</taxon>
        <taxon>Streptophyta</taxon>
        <taxon>Embryophyta</taxon>
        <taxon>Tracheophyta</taxon>
        <taxon>Spermatophyta</taxon>
        <taxon>Magnoliopsida</taxon>
        <taxon>eudicotyledons</taxon>
        <taxon>Gunneridae</taxon>
        <taxon>Pentapetalae</taxon>
        <taxon>asterids</taxon>
        <taxon>lamiids</taxon>
        <taxon>Solanales</taxon>
        <taxon>Solanaceae</taxon>
        <taxon>Solanoideae</taxon>
        <taxon>Solaneae</taxon>
        <taxon>Solanum</taxon>
    </lineage>
</organism>
<dbReference type="OrthoDB" id="1305579at2759"/>
<dbReference type="Pfam" id="PF22936">
    <property type="entry name" value="Pol_BBD"/>
    <property type="match status" value="1"/>
</dbReference>
<evidence type="ECO:0000313" key="3">
    <source>
        <dbReference type="Proteomes" id="UP000824120"/>
    </source>
</evidence>
<feature type="domain" description="Retrovirus-related Pol polyprotein from transposon TNT 1-94-like beta-barrel" evidence="1">
    <location>
        <begin position="36"/>
        <end position="89"/>
    </location>
</feature>
<sequence length="150" mass="16641">MRTIQRKVQIVGRLLVTVHKDTNQSGAIVLRQHKGERVIVTDDNSTYPVMKEGVVEIGINDTNIKLNDVYHVPGLKKNLVSISQITDSGKYVLFGPDDVKVLGNMKNIEADVLFAGKKKGSLFVMSTGKAYVKKTSQIDNATIWHVRLGH</sequence>
<proteinExistence type="predicted"/>
<dbReference type="EMBL" id="JACXVP010000007">
    <property type="protein sequence ID" value="KAG5594399.1"/>
    <property type="molecule type" value="Genomic_DNA"/>
</dbReference>
<dbReference type="AlphaFoldDB" id="A0A9J5Y3E7"/>
<keyword evidence="3" id="KW-1185">Reference proteome</keyword>
<dbReference type="InterPro" id="IPR054722">
    <property type="entry name" value="PolX-like_BBD"/>
</dbReference>
<name>A0A9J5Y3E7_SOLCO</name>
<evidence type="ECO:0000313" key="2">
    <source>
        <dbReference type="EMBL" id="KAG5594399.1"/>
    </source>
</evidence>
<protein>
    <recommendedName>
        <fullName evidence="1">Retrovirus-related Pol polyprotein from transposon TNT 1-94-like beta-barrel domain-containing protein</fullName>
    </recommendedName>
</protein>
<comment type="caution">
    <text evidence="2">The sequence shown here is derived from an EMBL/GenBank/DDBJ whole genome shotgun (WGS) entry which is preliminary data.</text>
</comment>
<accession>A0A9J5Y3E7</accession>
<gene>
    <name evidence="2" type="ORF">H5410_035631</name>
</gene>
<reference evidence="2 3" key="1">
    <citation type="submission" date="2020-09" db="EMBL/GenBank/DDBJ databases">
        <title>De no assembly of potato wild relative species, Solanum commersonii.</title>
        <authorList>
            <person name="Cho K."/>
        </authorList>
    </citation>
    <scope>NUCLEOTIDE SEQUENCE [LARGE SCALE GENOMIC DNA]</scope>
    <source>
        <strain evidence="2">LZ3.2</strain>
        <tissue evidence="2">Leaf</tissue>
    </source>
</reference>